<name>A0ABV8AFQ1_9FLAO</name>
<keyword evidence="3 9" id="KW-0479">Metal-binding</keyword>
<organism evidence="10 11">
    <name type="scientific">Winogradskyella maritima</name>
    <dbReference type="NCBI Taxonomy" id="1517766"/>
    <lineage>
        <taxon>Bacteria</taxon>
        <taxon>Pseudomonadati</taxon>
        <taxon>Bacteroidota</taxon>
        <taxon>Flavobacteriia</taxon>
        <taxon>Flavobacteriales</taxon>
        <taxon>Flavobacteriaceae</taxon>
        <taxon>Winogradskyella</taxon>
    </lineage>
</organism>
<evidence type="ECO:0000313" key="10">
    <source>
        <dbReference type="EMBL" id="MFC3876544.1"/>
    </source>
</evidence>
<dbReference type="SUPFAM" id="SSF51395">
    <property type="entry name" value="FMN-linked oxidoreductases"/>
    <property type="match status" value="1"/>
</dbReference>
<evidence type="ECO:0000256" key="6">
    <source>
        <dbReference type="ARBA" id="ARBA00023209"/>
    </source>
</evidence>
<evidence type="ECO:0000256" key="2">
    <source>
        <dbReference type="ARBA" id="ARBA00022679"/>
    </source>
</evidence>
<keyword evidence="5 9" id="KW-0443">Lipid metabolism</keyword>
<keyword evidence="6 9" id="KW-0594">Phospholipid biosynthesis</keyword>
<dbReference type="InterPro" id="IPR008205">
    <property type="entry name" value="GGGP_HepGP_synthase"/>
</dbReference>
<reference evidence="11" key="1">
    <citation type="journal article" date="2019" name="Int. J. Syst. Evol. Microbiol.">
        <title>The Global Catalogue of Microorganisms (GCM) 10K type strain sequencing project: providing services to taxonomists for standard genome sequencing and annotation.</title>
        <authorList>
            <consortium name="The Broad Institute Genomics Platform"/>
            <consortium name="The Broad Institute Genome Sequencing Center for Infectious Disease"/>
            <person name="Wu L."/>
            <person name="Ma J."/>
        </authorList>
    </citation>
    <scope>NUCLEOTIDE SEQUENCE [LARGE SCALE GENOMIC DNA]</scope>
    <source>
        <strain evidence="11">CECT 8979</strain>
    </source>
</reference>
<dbReference type="HAMAP" id="MF_00112">
    <property type="entry name" value="GGGP_HepGP_synthase"/>
    <property type="match status" value="1"/>
</dbReference>
<dbReference type="InterPro" id="IPR039074">
    <property type="entry name" value="GGGP/HepGP_synthase_I"/>
</dbReference>
<comment type="catalytic activity">
    <reaction evidence="8 9">
        <text>sn-glycerol 1-phosphate + (2E,6E,10E)-geranylgeranyl diphosphate = sn-3-O-(geranylgeranyl)glycerol 1-phosphate + diphosphate</text>
        <dbReference type="Rhea" id="RHEA:23404"/>
        <dbReference type="ChEBI" id="CHEBI:33019"/>
        <dbReference type="ChEBI" id="CHEBI:57677"/>
        <dbReference type="ChEBI" id="CHEBI:57685"/>
        <dbReference type="ChEBI" id="CHEBI:58756"/>
        <dbReference type="EC" id="2.5.1.41"/>
    </reaction>
</comment>
<evidence type="ECO:0000256" key="1">
    <source>
        <dbReference type="ARBA" id="ARBA00022516"/>
    </source>
</evidence>
<comment type="caution">
    <text evidence="9">Lacks conserved residue(s) required for the propagation of feature annotation.</text>
</comment>
<dbReference type="Gene3D" id="3.20.20.390">
    <property type="entry name" value="FMN-linked oxidoreductases"/>
    <property type="match status" value="1"/>
</dbReference>
<evidence type="ECO:0000256" key="3">
    <source>
        <dbReference type="ARBA" id="ARBA00022723"/>
    </source>
</evidence>
<dbReference type="EMBL" id="JBHSAT010000004">
    <property type="protein sequence ID" value="MFC3876544.1"/>
    <property type="molecule type" value="Genomic_DNA"/>
</dbReference>
<dbReference type="Proteomes" id="UP001595812">
    <property type="component" value="Unassembled WGS sequence"/>
</dbReference>
<dbReference type="Pfam" id="PF01884">
    <property type="entry name" value="PcrB"/>
    <property type="match status" value="1"/>
</dbReference>
<evidence type="ECO:0000256" key="4">
    <source>
        <dbReference type="ARBA" id="ARBA00022842"/>
    </source>
</evidence>
<dbReference type="NCBIfam" id="TIGR01769">
    <property type="entry name" value="GGGP"/>
    <property type="match status" value="1"/>
</dbReference>
<keyword evidence="4 9" id="KW-0460">Magnesium</keyword>
<evidence type="ECO:0000256" key="7">
    <source>
        <dbReference type="ARBA" id="ARBA00023264"/>
    </source>
</evidence>
<keyword evidence="7 9" id="KW-1208">Phospholipid metabolism</keyword>
<dbReference type="PANTHER" id="PTHR40029:SF2">
    <property type="entry name" value="HEPTAPRENYLGLYCERYL PHOSPHATE SYNTHASE"/>
    <property type="match status" value="1"/>
</dbReference>
<evidence type="ECO:0000256" key="8">
    <source>
        <dbReference type="ARBA" id="ARBA00047288"/>
    </source>
</evidence>
<proteinExistence type="inferred from homology"/>
<feature type="binding site" evidence="9">
    <location>
        <begin position="227"/>
        <end position="228"/>
    </location>
    <ligand>
        <name>sn-glycerol 1-phosphate</name>
        <dbReference type="ChEBI" id="CHEBI:57685"/>
    </ligand>
</feature>
<feature type="binding site" evidence="9">
    <location>
        <begin position="174"/>
        <end position="180"/>
    </location>
    <ligand>
        <name>sn-glycerol 1-phosphate</name>
        <dbReference type="ChEBI" id="CHEBI:57685"/>
    </ligand>
</feature>
<feature type="binding site" evidence="9">
    <location>
        <begin position="205"/>
        <end position="206"/>
    </location>
    <ligand>
        <name>sn-glycerol 1-phosphate</name>
        <dbReference type="ChEBI" id="CHEBI:57685"/>
    </ligand>
</feature>
<evidence type="ECO:0000313" key="11">
    <source>
        <dbReference type="Proteomes" id="UP001595812"/>
    </source>
</evidence>
<comment type="cofactor">
    <cofactor evidence="9">
        <name>Mg(2+)</name>
        <dbReference type="ChEBI" id="CHEBI:18420"/>
    </cofactor>
</comment>
<dbReference type="InterPro" id="IPR038597">
    <property type="entry name" value="GGGP/HepGP_synthase_sf"/>
</dbReference>
<sequence length="248" mass="27118">MDKQIYKNIQTAIKNQQRLLAILLDPDKLSIADVSEVTNKINASIATHIFVGGSTVDDNRTEALLIELRKHTDLPLLVFPGDTNQISNEADGLLFLSLISGRNPDYLIGKQVEAVSKLRESNLEVIPTGYILIGEENETAVENVSQTKPIHSEDITTIADTAKAGEYLGFKLIYLEAGSGANHSVTFEAIQQVKSDLNIPLIVGGGIMSKEAFETAHQAGANMVVIGTAFENDLEFLDYLETKYQVEL</sequence>
<keyword evidence="2 9" id="KW-0808">Transferase</keyword>
<dbReference type="InterPro" id="IPR010946">
    <property type="entry name" value="GGGP_synth"/>
</dbReference>
<keyword evidence="11" id="KW-1185">Reference proteome</keyword>
<dbReference type="EC" id="2.5.1.41" evidence="9"/>
<protein>
    <recommendedName>
        <fullName evidence="9">Geranylgeranylglyceryl phosphate synthase</fullName>
        <shortName evidence="9">GGGP synthase</shortName>
        <shortName evidence="9">GGGPS</shortName>
        <ecNumber evidence="9">2.5.1.41</ecNumber>
    </recommendedName>
    <alternativeName>
        <fullName evidence="9">(S)-3-O-geranylgeranylglyceryl phosphate synthase</fullName>
    </alternativeName>
    <alternativeName>
        <fullName evidence="9">Phosphoglycerol geranylgeranyltransferase</fullName>
    </alternativeName>
</protein>
<keyword evidence="1 9" id="KW-0444">Lipid biosynthesis</keyword>
<dbReference type="NCBIfam" id="TIGR01768">
    <property type="entry name" value="GGGP-family"/>
    <property type="match status" value="1"/>
</dbReference>
<comment type="function">
    <text evidence="9">Prenyltransferase that catalyzes the transfer of the geranylgeranyl moiety of geranylgeranyl diphosphate (GGPP) to the C3 hydroxyl of sn-glycerol-1-phosphate (G1P).</text>
</comment>
<evidence type="ECO:0000256" key="9">
    <source>
        <dbReference type="HAMAP-Rule" id="MF_00112"/>
    </source>
</evidence>
<feature type="binding site" evidence="9">
    <location>
        <position position="25"/>
    </location>
    <ligand>
        <name>Mg(2+)</name>
        <dbReference type="ChEBI" id="CHEBI:18420"/>
    </ligand>
</feature>
<feature type="binding site" evidence="9">
    <location>
        <position position="54"/>
    </location>
    <ligand>
        <name>Mg(2+)</name>
        <dbReference type="ChEBI" id="CHEBI:18420"/>
    </ligand>
</feature>
<comment type="caution">
    <text evidence="10">The sequence shown here is derived from an EMBL/GenBank/DDBJ whole genome shotgun (WGS) entry which is preliminary data.</text>
</comment>
<evidence type="ECO:0000256" key="5">
    <source>
        <dbReference type="ARBA" id="ARBA00023098"/>
    </source>
</evidence>
<comment type="similarity">
    <text evidence="9">Belongs to the GGGP/HepGP synthase family. Group II subfamily.</text>
</comment>
<accession>A0ABV8AFQ1</accession>
<dbReference type="NCBIfam" id="NF003198">
    <property type="entry name" value="PRK04169.1-2"/>
    <property type="match status" value="1"/>
</dbReference>
<gene>
    <name evidence="10" type="ORF">ACFOSX_04800</name>
</gene>
<dbReference type="RefSeq" id="WP_386097553.1">
    <property type="nucleotide sequence ID" value="NZ_JBHSAT010000004.1"/>
</dbReference>
<dbReference type="PANTHER" id="PTHR40029">
    <property type="match status" value="1"/>
</dbReference>